<evidence type="ECO:0000313" key="2">
    <source>
        <dbReference type="Proteomes" id="UP000036756"/>
    </source>
</evidence>
<proteinExistence type="predicted"/>
<organism evidence="1 2">
    <name type="scientific">Clostridium cylindrosporum DSM 605</name>
    <dbReference type="NCBI Taxonomy" id="1121307"/>
    <lineage>
        <taxon>Bacteria</taxon>
        <taxon>Bacillati</taxon>
        <taxon>Bacillota</taxon>
        <taxon>Clostridia</taxon>
        <taxon>Eubacteriales</taxon>
        <taxon>Clostridiaceae</taxon>
        <taxon>Clostridium</taxon>
    </lineage>
</organism>
<dbReference type="RefSeq" id="WP_048570477.1">
    <property type="nucleotide sequence ID" value="NZ_LFVU01000026.1"/>
</dbReference>
<evidence type="ECO:0000313" key="1">
    <source>
        <dbReference type="EMBL" id="KMT21821.1"/>
    </source>
</evidence>
<dbReference type="AlphaFoldDB" id="A0A0J8G243"/>
<comment type="caution">
    <text evidence="1">The sequence shown here is derived from an EMBL/GenBank/DDBJ whole genome shotgun (WGS) entry which is preliminary data.</text>
</comment>
<dbReference type="PATRIC" id="fig|1121307.3.peg.1443"/>
<keyword evidence="2" id="KW-1185">Reference proteome</keyword>
<protein>
    <submittedName>
        <fullName evidence="1">Uncharacterized protein</fullName>
    </submittedName>
</protein>
<reference evidence="1 2" key="1">
    <citation type="submission" date="2015-06" db="EMBL/GenBank/DDBJ databases">
        <title>Draft genome sequence of the purine-degrading Clostridium cylindrosporum HC-1 (DSM 605).</title>
        <authorList>
            <person name="Poehlein A."/>
            <person name="Schiel-Bengelsdorf B."/>
            <person name="Bengelsdorf F."/>
            <person name="Daniel R."/>
            <person name="Duerre P."/>
        </authorList>
    </citation>
    <scope>NUCLEOTIDE SEQUENCE [LARGE SCALE GENOMIC DNA]</scope>
    <source>
        <strain evidence="1 2">DSM 605</strain>
    </source>
</reference>
<dbReference type="EMBL" id="LFVU01000026">
    <property type="protein sequence ID" value="KMT21821.1"/>
    <property type="molecule type" value="Genomic_DNA"/>
</dbReference>
<dbReference type="Proteomes" id="UP000036756">
    <property type="component" value="Unassembled WGS sequence"/>
</dbReference>
<accession>A0A0J8G243</accession>
<name>A0A0J8G243_CLOCY</name>
<dbReference type="STRING" id="1121307.CLCY_3c00880"/>
<sequence>MYNNNNNDFRNEEDFKKYDDFRKYDDHKKCYDHKKKDSKCCDECVKTLAEQLEKYKCEYVAVFEKDAVVIGRVKAVINDSVLVLVDGIKFVEGIPFFIPFDKIFISICAIKEFIPFTADQATTALEGIRNSGRKCLL</sequence>
<gene>
    <name evidence="1" type="ORF">CLCY_3c00880</name>
</gene>